<keyword evidence="1 2" id="KW-0129">CBS domain</keyword>
<dbReference type="EMBL" id="CP000504">
    <property type="protein sequence ID" value="ABL89032.1"/>
    <property type="molecule type" value="Genomic_DNA"/>
</dbReference>
<dbReference type="InterPro" id="IPR051257">
    <property type="entry name" value="Diverse_CBS-Domain"/>
</dbReference>
<feature type="domain" description="CBS" evidence="3">
    <location>
        <begin position="76"/>
        <end position="133"/>
    </location>
</feature>
<gene>
    <name evidence="4" type="ordered locus">Pisl_1885</name>
</gene>
<dbReference type="PANTHER" id="PTHR43080:SF2">
    <property type="entry name" value="CBS DOMAIN-CONTAINING PROTEIN"/>
    <property type="match status" value="1"/>
</dbReference>
<proteinExistence type="predicted"/>
<dbReference type="SMART" id="SM00116">
    <property type="entry name" value="CBS"/>
    <property type="match status" value="2"/>
</dbReference>
<dbReference type="SUPFAM" id="SSF54631">
    <property type="entry name" value="CBS-domain pair"/>
    <property type="match status" value="1"/>
</dbReference>
<reference evidence="4" key="1">
    <citation type="submission" date="2006-12" db="EMBL/GenBank/DDBJ databases">
        <title>Complete sequence of Pyrobaculum islandicum DSM 4184.</title>
        <authorList>
            <person name="Copeland A."/>
            <person name="Lucas S."/>
            <person name="Lapidus A."/>
            <person name="Barry K."/>
            <person name="Detter J.C."/>
            <person name="Glavina del Rio T."/>
            <person name="Dalin E."/>
            <person name="Tice H."/>
            <person name="Pitluck S."/>
            <person name="Meincke L."/>
            <person name="Brettin T."/>
            <person name="Bruce D."/>
            <person name="Han C."/>
            <person name="Tapia R."/>
            <person name="Gilna P."/>
            <person name="Schmutz J."/>
            <person name="Larimer F."/>
            <person name="Land M."/>
            <person name="Hauser L."/>
            <person name="Kyrpides N."/>
            <person name="Mikhailova N."/>
            <person name="Cozen A.E."/>
            <person name="Fitz-Gibbon S.T."/>
            <person name="House C.H."/>
            <person name="Saltikov C."/>
            <person name="Lowe T."/>
            <person name="Richardson P."/>
        </authorList>
    </citation>
    <scope>NUCLEOTIDE SEQUENCE [LARGE SCALE GENOMIC DNA]</scope>
    <source>
        <strain evidence="4">DSM 4184</strain>
    </source>
</reference>
<dbReference type="KEGG" id="pis:Pisl_1885"/>
<sequence>MLVMKAEILARKPPITATPDTKIKDIARIMAEKKIGLVVIVDKSQPDVVVGVVSERDIVRAVANNIDVNLPAKEIMTSPVITIEGDEPIWNVAKIMHEHNIRHVVVTKGGKLFGVISIRDLVSEQSVLRSLIEYGTPEEHRPSAD</sequence>
<evidence type="ECO:0000313" key="5">
    <source>
        <dbReference type="Proteomes" id="UP000002595"/>
    </source>
</evidence>
<dbReference type="HOGENOM" id="CLU_040681_12_1_2"/>
<dbReference type="CDD" id="cd09836">
    <property type="entry name" value="CBS_pair_arch"/>
    <property type="match status" value="1"/>
</dbReference>
<dbReference type="PANTHER" id="PTHR43080">
    <property type="entry name" value="CBS DOMAIN-CONTAINING PROTEIN CBSX3, MITOCHONDRIAL"/>
    <property type="match status" value="1"/>
</dbReference>
<evidence type="ECO:0000313" key="4">
    <source>
        <dbReference type="EMBL" id="ABL89032.1"/>
    </source>
</evidence>
<dbReference type="InterPro" id="IPR000644">
    <property type="entry name" value="CBS_dom"/>
</dbReference>
<dbReference type="STRING" id="384616.Pisl_1885"/>
<dbReference type="Pfam" id="PF00571">
    <property type="entry name" value="CBS"/>
    <property type="match status" value="2"/>
</dbReference>
<dbReference type="Proteomes" id="UP000002595">
    <property type="component" value="Chromosome"/>
</dbReference>
<organism evidence="4 5">
    <name type="scientific">Pyrobaculum islandicum (strain DSM 4184 / JCM 9189 / GEO3)</name>
    <dbReference type="NCBI Taxonomy" id="384616"/>
    <lineage>
        <taxon>Archaea</taxon>
        <taxon>Thermoproteota</taxon>
        <taxon>Thermoprotei</taxon>
        <taxon>Thermoproteales</taxon>
        <taxon>Thermoproteaceae</taxon>
        <taxon>Pyrobaculum</taxon>
    </lineage>
</organism>
<feature type="domain" description="CBS" evidence="3">
    <location>
        <begin position="10"/>
        <end position="68"/>
    </location>
</feature>
<dbReference type="InterPro" id="IPR046342">
    <property type="entry name" value="CBS_dom_sf"/>
</dbReference>
<accession>A1RVQ0</accession>
<dbReference type="Gene3D" id="3.10.580.10">
    <property type="entry name" value="CBS-domain"/>
    <property type="match status" value="1"/>
</dbReference>
<protein>
    <submittedName>
        <fullName evidence="4">Signal-transduction protein with CBS domains</fullName>
    </submittedName>
</protein>
<dbReference type="AlphaFoldDB" id="A1RVQ0"/>
<keyword evidence="5" id="KW-1185">Reference proteome</keyword>
<evidence type="ECO:0000256" key="1">
    <source>
        <dbReference type="ARBA" id="ARBA00023122"/>
    </source>
</evidence>
<name>A1RVQ0_PYRIL</name>
<evidence type="ECO:0000259" key="3">
    <source>
        <dbReference type="PROSITE" id="PS51371"/>
    </source>
</evidence>
<evidence type="ECO:0000256" key="2">
    <source>
        <dbReference type="PROSITE-ProRule" id="PRU00703"/>
    </source>
</evidence>
<dbReference type="PROSITE" id="PS51371">
    <property type="entry name" value="CBS"/>
    <property type="match status" value="2"/>
</dbReference>
<dbReference type="eggNOG" id="arCOG00631">
    <property type="taxonomic scope" value="Archaea"/>
</dbReference>